<dbReference type="InterPro" id="IPR001810">
    <property type="entry name" value="F-box_dom"/>
</dbReference>
<dbReference type="InterPro" id="IPR036047">
    <property type="entry name" value="F-box-like_dom_sf"/>
</dbReference>
<dbReference type="Gene3D" id="1.20.1280.50">
    <property type="match status" value="1"/>
</dbReference>
<accession>A0ABC8WDK3</accession>
<dbReference type="AlphaFoldDB" id="A0ABC8WDK3"/>
<dbReference type="SMART" id="SM00256">
    <property type="entry name" value="FBOX"/>
    <property type="match status" value="1"/>
</dbReference>
<name>A0ABC8WDK3_9POAL</name>
<evidence type="ECO:0000313" key="2">
    <source>
        <dbReference type="EMBL" id="CAL4907992.1"/>
    </source>
</evidence>
<evidence type="ECO:0000313" key="3">
    <source>
        <dbReference type="Proteomes" id="UP001497457"/>
    </source>
</evidence>
<reference evidence="3" key="1">
    <citation type="submission" date="2024-06" db="EMBL/GenBank/DDBJ databases">
        <authorList>
            <person name="Ryan C."/>
        </authorList>
    </citation>
    <scope>NUCLEOTIDE SEQUENCE [LARGE SCALE GENOMIC DNA]</scope>
</reference>
<dbReference type="Pfam" id="PF00646">
    <property type="entry name" value="F-box"/>
    <property type="match status" value="1"/>
</dbReference>
<protein>
    <recommendedName>
        <fullName evidence="1">F-box domain-containing protein</fullName>
    </recommendedName>
</protein>
<dbReference type="SUPFAM" id="SSF81383">
    <property type="entry name" value="F-box domain"/>
    <property type="match status" value="1"/>
</dbReference>
<feature type="domain" description="F-box" evidence="1">
    <location>
        <begin position="9"/>
        <end position="49"/>
    </location>
</feature>
<sequence>MSDGGWDRIPADVFLNILLRIPLRPRRRLRLVCRHWHDIIDERAPEPRACAKVLAFSNDGGRHRAYVIDDLTRGGCA</sequence>
<organism evidence="2 3">
    <name type="scientific">Urochloa decumbens</name>
    <dbReference type="NCBI Taxonomy" id="240449"/>
    <lineage>
        <taxon>Eukaryota</taxon>
        <taxon>Viridiplantae</taxon>
        <taxon>Streptophyta</taxon>
        <taxon>Embryophyta</taxon>
        <taxon>Tracheophyta</taxon>
        <taxon>Spermatophyta</taxon>
        <taxon>Magnoliopsida</taxon>
        <taxon>Liliopsida</taxon>
        <taxon>Poales</taxon>
        <taxon>Poaceae</taxon>
        <taxon>PACMAD clade</taxon>
        <taxon>Panicoideae</taxon>
        <taxon>Panicodae</taxon>
        <taxon>Paniceae</taxon>
        <taxon>Melinidinae</taxon>
        <taxon>Urochloa</taxon>
    </lineage>
</organism>
<gene>
    <name evidence="2" type="ORF">URODEC1_LOCUS12805</name>
</gene>
<reference evidence="2 3" key="2">
    <citation type="submission" date="2024-10" db="EMBL/GenBank/DDBJ databases">
        <authorList>
            <person name="Ryan C."/>
        </authorList>
    </citation>
    <scope>NUCLEOTIDE SEQUENCE [LARGE SCALE GENOMIC DNA]</scope>
</reference>
<proteinExistence type="predicted"/>
<keyword evidence="3" id="KW-1185">Reference proteome</keyword>
<dbReference type="EMBL" id="OZ075122">
    <property type="protein sequence ID" value="CAL4907992.1"/>
    <property type="molecule type" value="Genomic_DNA"/>
</dbReference>
<dbReference type="Proteomes" id="UP001497457">
    <property type="component" value="Chromosome 12b"/>
</dbReference>
<evidence type="ECO:0000259" key="1">
    <source>
        <dbReference type="SMART" id="SM00256"/>
    </source>
</evidence>